<sequence>MAPELGWDDVQELFDPYSMGSLPDLCVPGTTARDWQALLDLVVASGWRFEYSEGDTVVPLPAAATALVRDPDEECPDLRVWPAAGMLMIFRFWSAEEIDFDVDLREIQGQERLDEFCAFLRAVGGHLGKPVLMSHEGGNPAQHPLLGYSPETGQVTVLTPPLVS</sequence>
<comment type="caution">
    <text evidence="1">The sequence shown here is derived from an EMBL/GenBank/DDBJ whole genome shotgun (WGS) entry which is preliminary data.</text>
</comment>
<dbReference type="RefSeq" id="WP_067699326.1">
    <property type="nucleotide sequence ID" value="NZ_LLZH01000292.1"/>
</dbReference>
<name>A0A101JJM1_9ACTN</name>
<reference evidence="1 2" key="1">
    <citation type="submission" date="2015-10" db="EMBL/GenBank/DDBJ databases">
        <authorList>
            <person name="Gilbert D.G."/>
        </authorList>
    </citation>
    <scope>NUCLEOTIDE SEQUENCE [LARGE SCALE GENOMIC DNA]</scope>
    <source>
        <strain evidence="1 2">NRRL B-16712</strain>
    </source>
</reference>
<proteinExistence type="predicted"/>
<keyword evidence="2" id="KW-1185">Reference proteome</keyword>
<protein>
    <submittedName>
        <fullName evidence="1">Uncharacterized protein</fullName>
    </submittedName>
</protein>
<dbReference type="EMBL" id="LLZH01000292">
    <property type="protein sequence ID" value="KUL28018.1"/>
    <property type="molecule type" value="Genomic_DNA"/>
</dbReference>
<dbReference type="OrthoDB" id="7875217at2"/>
<dbReference type="Proteomes" id="UP000053244">
    <property type="component" value="Unassembled WGS sequence"/>
</dbReference>
<evidence type="ECO:0000313" key="1">
    <source>
        <dbReference type="EMBL" id="KUL28018.1"/>
    </source>
</evidence>
<accession>A0A101JJM1</accession>
<dbReference type="AlphaFoldDB" id="A0A101JJM1"/>
<evidence type="ECO:0000313" key="2">
    <source>
        <dbReference type="Proteomes" id="UP000053244"/>
    </source>
</evidence>
<gene>
    <name evidence="1" type="ORF">ADL15_32955</name>
</gene>
<organism evidence="1 2">
    <name type="scientific">Actinoplanes awajinensis subsp. mycoplanecinus</name>
    <dbReference type="NCBI Taxonomy" id="135947"/>
    <lineage>
        <taxon>Bacteria</taxon>
        <taxon>Bacillati</taxon>
        <taxon>Actinomycetota</taxon>
        <taxon>Actinomycetes</taxon>
        <taxon>Micromonosporales</taxon>
        <taxon>Micromonosporaceae</taxon>
        <taxon>Actinoplanes</taxon>
    </lineage>
</organism>